<keyword evidence="2" id="KW-1133">Transmembrane helix</keyword>
<keyword evidence="2" id="KW-0812">Transmembrane</keyword>
<keyword evidence="3" id="KW-0732">Signal</keyword>
<dbReference type="RefSeq" id="WP_203988984.1">
    <property type="nucleotide sequence ID" value="NZ_BOPG01000011.1"/>
</dbReference>
<feature type="compositionally biased region" description="Low complexity" evidence="1">
    <location>
        <begin position="779"/>
        <end position="789"/>
    </location>
</feature>
<dbReference type="AlphaFoldDB" id="A0A8J3Z389"/>
<comment type="caution">
    <text evidence="4">The sequence shown here is derived from an EMBL/GenBank/DDBJ whole genome shotgun (WGS) entry which is preliminary data.</text>
</comment>
<keyword evidence="2" id="KW-0472">Membrane</keyword>
<organism evidence="4 5">
    <name type="scientific">Virgisporangium aurantiacum</name>
    <dbReference type="NCBI Taxonomy" id="175570"/>
    <lineage>
        <taxon>Bacteria</taxon>
        <taxon>Bacillati</taxon>
        <taxon>Actinomycetota</taxon>
        <taxon>Actinomycetes</taxon>
        <taxon>Micromonosporales</taxon>
        <taxon>Micromonosporaceae</taxon>
        <taxon>Virgisporangium</taxon>
    </lineage>
</organism>
<name>A0A8J3Z389_9ACTN</name>
<proteinExistence type="predicted"/>
<evidence type="ECO:0000256" key="1">
    <source>
        <dbReference type="SAM" id="MobiDB-lite"/>
    </source>
</evidence>
<protein>
    <recommendedName>
        <fullName evidence="6">PBP domain-containing protein</fullName>
    </recommendedName>
</protein>
<evidence type="ECO:0000256" key="3">
    <source>
        <dbReference type="SAM" id="SignalP"/>
    </source>
</evidence>
<keyword evidence="5" id="KW-1185">Reference proteome</keyword>
<feature type="region of interest" description="Disordered" evidence="1">
    <location>
        <begin position="745"/>
        <end position="790"/>
    </location>
</feature>
<accession>A0A8J3Z389</accession>
<reference evidence="4" key="1">
    <citation type="submission" date="2021-01" db="EMBL/GenBank/DDBJ databases">
        <title>Whole genome shotgun sequence of Virgisporangium aurantiacum NBRC 16421.</title>
        <authorList>
            <person name="Komaki H."/>
            <person name="Tamura T."/>
        </authorList>
    </citation>
    <scope>NUCLEOTIDE SEQUENCE</scope>
    <source>
        <strain evidence="4">NBRC 16421</strain>
    </source>
</reference>
<evidence type="ECO:0000313" key="5">
    <source>
        <dbReference type="Proteomes" id="UP000612585"/>
    </source>
</evidence>
<dbReference type="Gene3D" id="3.40.190.10">
    <property type="entry name" value="Periplasmic binding protein-like II"/>
    <property type="match status" value="1"/>
</dbReference>
<dbReference type="Proteomes" id="UP000612585">
    <property type="component" value="Unassembled WGS sequence"/>
</dbReference>
<feature type="compositionally biased region" description="Low complexity" evidence="1">
    <location>
        <begin position="752"/>
        <end position="772"/>
    </location>
</feature>
<sequence>MTGRVLRAVAAVVAVVSAVSLFALAPGTTNRATAGPDDPTDSALTLTGRPSRLGDDFSSLTVTVSQTKALSNQAISVTWTGGAKSAFSGRDIMTNYLQIMQCSGADPQAPDFRETCVWGAGIREVGTTVPREENRKPVEEAVVPDALPADARMIPFYSQLDRARTPDGSSTSPFPDSKVAGTTGPAYNWEVLSNYFTPYTTNEVSQVPTGGDGTGRATFEVRNASRDPHLGCGKVVGDGPRACWLAVVPRGAHDVDGSVLAAPRHRSPLTTAVFGDALFFPLEFVPVEAACRSGAERRTVGTQFIGAAMQSWQPALCAGNGPIFGFSHVGDAEGGAQVLEPFDTAPGLAFTAEPVVPAEGQWGIVHAPVAVSAAVITFNIDFRMDPAQGEPPAEVAGLRGTPVRDLRLTPRLVAKLLTQSYQRDLPNGEKVEHLKANRRSIVDDPEFLQLNPSLAFVAPSHRPLGIMVPNGNYAYAREVWRWILADPEAKAWMQGTPDESGMKVNPNYADFVAAPAEYFPKADQTCAPPPELPNLLPYQRPDVGPCAFEYTPYTSTIEDTAYQTLRADTKQQILWEPPANEGQTGNYKADAPQEITYRFVMGIADSASAARYGLHTAQLCRPARGTDGTLRPDDCRSATTASMVAATDAMVPTDIDNVRAIDPAKVAATTGAYPLTMVTYAAAALNADTAGRKDYATLLRYAAGAGQTPGFQRGQLPPGYAPLPQAMRAQTERAANEIQNFVYVPPTEEPGADTGTQAPAGGTTPPASVPNAGVPPPSSGGSSSAPPAVTTSGVAPGNPLGVIRMVLVVLLVAGGVGAVAGPGLLAYARAKLRRAGVG</sequence>
<feature type="signal peptide" evidence="3">
    <location>
        <begin position="1"/>
        <end position="25"/>
    </location>
</feature>
<evidence type="ECO:0008006" key="6">
    <source>
        <dbReference type="Google" id="ProtNLM"/>
    </source>
</evidence>
<feature type="chain" id="PRO_5038414404" description="PBP domain-containing protein" evidence="3">
    <location>
        <begin position="26"/>
        <end position="838"/>
    </location>
</feature>
<feature type="transmembrane region" description="Helical" evidence="2">
    <location>
        <begin position="805"/>
        <end position="828"/>
    </location>
</feature>
<evidence type="ECO:0000313" key="4">
    <source>
        <dbReference type="EMBL" id="GIJ54215.1"/>
    </source>
</evidence>
<evidence type="ECO:0000256" key="2">
    <source>
        <dbReference type="SAM" id="Phobius"/>
    </source>
</evidence>
<gene>
    <name evidence="4" type="ORF">Vau01_017310</name>
</gene>
<dbReference type="EMBL" id="BOPG01000011">
    <property type="protein sequence ID" value="GIJ54215.1"/>
    <property type="molecule type" value="Genomic_DNA"/>
</dbReference>